<dbReference type="GO" id="GO:0020037">
    <property type="term" value="F:heme binding"/>
    <property type="evidence" value="ECO:0007669"/>
    <property type="project" value="InterPro"/>
</dbReference>
<dbReference type="SUPFAM" id="SSF81442">
    <property type="entry name" value="Cytochrome c oxidase subunit I-like"/>
    <property type="match status" value="1"/>
</dbReference>
<dbReference type="InterPro" id="IPR000883">
    <property type="entry name" value="Cyt_C_Oxase_1"/>
</dbReference>
<name>A0A3R7EPT1_9ACTN</name>
<comment type="caution">
    <text evidence="4">The sequence shown here is derived from an EMBL/GenBank/DDBJ whole genome shotgun (WGS) entry which is preliminary data.</text>
</comment>
<feature type="transmembrane region" description="Helical" evidence="2">
    <location>
        <begin position="646"/>
        <end position="669"/>
    </location>
</feature>
<feature type="transmembrane region" description="Helical" evidence="2">
    <location>
        <begin position="526"/>
        <end position="548"/>
    </location>
</feature>
<feature type="region of interest" description="Disordered" evidence="1">
    <location>
        <begin position="1"/>
        <end position="26"/>
    </location>
</feature>
<keyword evidence="2" id="KW-1133">Transmembrane helix</keyword>
<dbReference type="InterPro" id="IPR054309">
    <property type="entry name" value="NorB_cytochrome_c-like"/>
</dbReference>
<dbReference type="InterPro" id="IPR036927">
    <property type="entry name" value="Cyt_c_oxase-like_su1_sf"/>
</dbReference>
<dbReference type="Pfam" id="PF22085">
    <property type="entry name" value="NorB_cytochrome_c-like"/>
    <property type="match status" value="1"/>
</dbReference>
<dbReference type="GO" id="GO:0009060">
    <property type="term" value="P:aerobic respiration"/>
    <property type="evidence" value="ECO:0007669"/>
    <property type="project" value="InterPro"/>
</dbReference>
<evidence type="ECO:0000256" key="1">
    <source>
        <dbReference type="SAM" id="MobiDB-lite"/>
    </source>
</evidence>
<dbReference type="AlphaFoldDB" id="A0A3R7EPT1"/>
<feature type="compositionally biased region" description="Low complexity" evidence="1">
    <location>
        <begin position="783"/>
        <end position="808"/>
    </location>
</feature>
<feature type="transmembrane region" description="Helical" evidence="2">
    <location>
        <begin position="241"/>
        <end position="263"/>
    </location>
</feature>
<feature type="transmembrane region" description="Helical" evidence="2">
    <location>
        <begin position="36"/>
        <end position="56"/>
    </location>
</feature>
<dbReference type="GO" id="GO:0004129">
    <property type="term" value="F:cytochrome-c oxidase activity"/>
    <property type="evidence" value="ECO:0007669"/>
    <property type="project" value="InterPro"/>
</dbReference>
<dbReference type="Pfam" id="PF00115">
    <property type="entry name" value="COX1"/>
    <property type="match status" value="1"/>
</dbReference>
<gene>
    <name evidence="4" type="ORF">SFRA_021405</name>
</gene>
<feature type="transmembrane region" description="Helical" evidence="2">
    <location>
        <begin position="499"/>
        <end position="519"/>
    </location>
</feature>
<feature type="transmembrane region" description="Helical" evidence="2">
    <location>
        <begin position="383"/>
        <end position="406"/>
    </location>
</feature>
<dbReference type="GO" id="GO:0016020">
    <property type="term" value="C:membrane"/>
    <property type="evidence" value="ECO:0007669"/>
    <property type="project" value="InterPro"/>
</dbReference>
<dbReference type="PANTHER" id="PTHR10422">
    <property type="entry name" value="CYTOCHROME C OXIDASE SUBUNIT 1"/>
    <property type="match status" value="1"/>
</dbReference>
<dbReference type="RefSeq" id="WP_078650279.1">
    <property type="nucleotide sequence ID" value="NZ_JBFACB010000010.1"/>
</dbReference>
<proteinExistence type="predicted"/>
<feature type="transmembrane region" description="Helical" evidence="2">
    <location>
        <begin position="297"/>
        <end position="319"/>
    </location>
</feature>
<dbReference type="EMBL" id="JNAD02000010">
    <property type="protein sequence ID" value="RKM93717.1"/>
    <property type="molecule type" value="Genomic_DNA"/>
</dbReference>
<feature type="transmembrane region" description="Helical" evidence="2">
    <location>
        <begin position="349"/>
        <end position="371"/>
    </location>
</feature>
<feature type="region of interest" description="Disordered" evidence="1">
    <location>
        <begin position="783"/>
        <end position="850"/>
    </location>
</feature>
<feature type="transmembrane region" description="Helical" evidence="2">
    <location>
        <begin position="740"/>
        <end position="758"/>
    </location>
</feature>
<evidence type="ECO:0000259" key="3">
    <source>
        <dbReference type="Pfam" id="PF22085"/>
    </source>
</evidence>
<evidence type="ECO:0000313" key="4">
    <source>
        <dbReference type="EMBL" id="RKM93717.1"/>
    </source>
</evidence>
<feature type="domain" description="Nitric oxide reductase subunit B cytochrome c-like" evidence="3">
    <location>
        <begin position="66"/>
        <end position="227"/>
    </location>
</feature>
<dbReference type="Gene3D" id="1.20.210.10">
    <property type="entry name" value="Cytochrome c oxidase-like, subunit I domain"/>
    <property type="match status" value="1"/>
</dbReference>
<feature type="transmembrane region" description="Helical" evidence="2">
    <location>
        <begin position="560"/>
        <end position="582"/>
    </location>
</feature>
<keyword evidence="2" id="KW-0812">Transmembrane</keyword>
<reference evidence="4 5" key="1">
    <citation type="journal article" date="2014" name="Genome Announc.">
        <title>Draft Genome Sequence of Streptomyces fradiae ATCC 19609, a Strain Highly Sensitive to Antibiotics.</title>
        <authorList>
            <person name="Bekker O.B."/>
            <person name="Klimina K.M."/>
            <person name="Vatlin A.A."/>
            <person name="Zakharevich N.V."/>
            <person name="Kasianov A.S."/>
            <person name="Danilenko V.N."/>
        </authorList>
    </citation>
    <scope>NUCLEOTIDE SEQUENCE [LARGE SCALE GENOMIC DNA]</scope>
    <source>
        <strain evidence="4 5">ATCC 19609</strain>
    </source>
</reference>
<keyword evidence="5" id="KW-1185">Reference proteome</keyword>
<dbReference type="Proteomes" id="UP000028058">
    <property type="component" value="Unassembled WGS sequence"/>
</dbReference>
<evidence type="ECO:0000256" key="2">
    <source>
        <dbReference type="SAM" id="Phobius"/>
    </source>
</evidence>
<protein>
    <submittedName>
        <fullName evidence="4">Nitric-oxide reductase large subunit</fullName>
    </submittedName>
</protein>
<sequence>MATAEAAGPPPAADPADGGGTGRPAGKRGRMIARGWVQAAVLVTLGGFFVLGFLAIRTYQAGPPVPDRTVTSAGETVFTGEDVRRGQEVFLSNGLMQYGSIYGHGAYLGPDFTADYLHRSATLVRKAHGGAGSPDAAERTVRDFRTNRYDEKTGTLVWTDEQAAAFGKLTEHYADLLGRPEGKQGLRPNAITDPADIHDVTAYFGWSAWTAAADRPGEDYSYTNNWPSEPLVDNEPTGHTVTWSVLSLIFLLVGAGALFAAFGRWNFLGWHGRDQRELRFHAPDQVRLTPSQRATAWFFFVMAGLFLVQTLLGSAAQHYRADLESFFGMPLDQWLPYNLTRTWHVQLSIFWVVTSFLAIGIFIIPLIAKGWEPRRQALLTRTLLGALVVVVVGSLLGELAGQRGWFDDLWSLFGNQGWEYLDLGRFWQTLLVAGLTIWVVILYRGLHRRLKRESVANMPWLFLLAALALPAFYAVGLLATPRSDFVVADFWRFIVVHLWVEDFMELFTTATVAYLFVLLGVVRERVALAVIFLDIVLYGAGGVIGTMHHLYFSGEPAEHLALGATFSALEVVPLLFLTVEAWSFLKLGAQRQSKSGTPFPHRWAVMFLAAVGFWNFLGAGVFGFLINLPIVSYYEIGTGLTANHAHAAMMGVYGMLAVGFAVFALRYLIPEKHWSDRWPRMAFWSLNLGLAWMSFATLLPAGALQLYEVVESGYADARSLGYLQGDTNVFLEWLRLPGDVVFMAGGVLPVLWMTWLGVRHRAGRTRHPDAPETALLFTEVLPDPADTADTADPADPADTADTAEQPDPARVPAQAGAPGPEPVERAEAAEGPRDAAGDTGGRPAPGPVAP</sequence>
<accession>A0A3R7EPT1</accession>
<dbReference type="OrthoDB" id="9767153at2"/>
<evidence type="ECO:0000313" key="5">
    <source>
        <dbReference type="Proteomes" id="UP000028058"/>
    </source>
</evidence>
<feature type="transmembrane region" description="Helical" evidence="2">
    <location>
        <begin position="603"/>
        <end position="626"/>
    </location>
</feature>
<feature type="transmembrane region" description="Helical" evidence="2">
    <location>
        <begin position="681"/>
        <end position="704"/>
    </location>
</feature>
<feature type="compositionally biased region" description="Basic and acidic residues" evidence="1">
    <location>
        <begin position="822"/>
        <end position="836"/>
    </location>
</feature>
<feature type="transmembrane region" description="Helical" evidence="2">
    <location>
        <begin position="458"/>
        <end position="479"/>
    </location>
</feature>
<dbReference type="PANTHER" id="PTHR10422:SF38">
    <property type="entry name" value="CYTOCHROME B SUBUNIT OF NITRIC OXIDE REDUCTASE"/>
    <property type="match status" value="1"/>
</dbReference>
<keyword evidence="2" id="KW-0472">Membrane</keyword>
<organism evidence="4 5">
    <name type="scientific">Streptomyces xinghaiensis</name>
    <dbReference type="NCBI Taxonomy" id="1038928"/>
    <lineage>
        <taxon>Bacteria</taxon>
        <taxon>Bacillati</taxon>
        <taxon>Actinomycetota</taxon>
        <taxon>Actinomycetes</taxon>
        <taxon>Kitasatosporales</taxon>
        <taxon>Streptomycetaceae</taxon>
        <taxon>Streptomyces</taxon>
    </lineage>
</organism>
<feature type="transmembrane region" description="Helical" evidence="2">
    <location>
        <begin position="426"/>
        <end position="446"/>
    </location>
</feature>